<accession>A0A2N5UFB1</accession>
<feature type="region of interest" description="Disordered" evidence="1">
    <location>
        <begin position="1"/>
        <end position="62"/>
    </location>
</feature>
<name>A0A2N5UFB1_9BASI</name>
<proteinExistence type="predicted"/>
<keyword evidence="3" id="KW-1185">Reference proteome</keyword>
<evidence type="ECO:0000313" key="2">
    <source>
        <dbReference type="EMBL" id="PLW36423.1"/>
    </source>
</evidence>
<dbReference type="EMBL" id="PGCJ01000239">
    <property type="protein sequence ID" value="PLW36423.1"/>
    <property type="molecule type" value="Genomic_DNA"/>
</dbReference>
<comment type="caution">
    <text evidence="2">The sequence shown here is derived from an EMBL/GenBank/DDBJ whole genome shotgun (WGS) entry which is preliminary data.</text>
</comment>
<evidence type="ECO:0000313" key="3">
    <source>
        <dbReference type="Proteomes" id="UP000235388"/>
    </source>
</evidence>
<gene>
    <name evidence="2" type="ORF">PCANC_15192</name>
</gene>
<evidence type="ECO:0000256" key="1">
    <source>
        <dbReference type="SAM" id="MobiDB-lite"/>
    </source>
</evidence>
<feature type="compositionally biased region" description="Basic and acidic residues" evidence="1">
    <location>
        <begin position="1"/>
        <end position="12"/>
    </location>
</feature>
<feature type="compositionally biased region" description="Low complexity" evidence="1">
    <location>
        <begin position="50"/>
        <end position="62"/>
    </location>
</feature>
<organism evidence="2 3">
    <name type="scientific">Puccinia coronata f. sp. avenae</name>
    <dbReference type="NCBI Taxonomy" id="200324"/>
    <lineage>
        <taxon>Eukaryota</taxon>
        <taxon>Fungi</taxon>
        <taxon>Dikarya</taxon>
        <taxon>Basidiomycota</taxon>
        <taxon>Pucciniomycotina</taxon>
        <taxon>Pucciniomycetes</taxon>
        <taxon>Pucciniales</taxon>
        <taxon>Pucciniaceae</taxon>
        <taxon>Puccinia</taxon>
    </lineage>
</organism>
<reference evidence="2 3" key="1">
    <citation type="submission" date="2017-11" db="EMBL/GenBank/DDBJ databases">
        <title>De novo assembly and phasing of dikaryotic genomes from two isolates of Puccinia coronata f. sp. avenae, the causal agent of oat crown rust.</title>
        <authorList>
            <person name="Miller M.E."/>
            <person name="Zhang Y."/>
            <person name="Omidvar V."/>
            <person name="Sperschneider J."/>
            <person name="Schwessinger B."/>
            <person name="Raley C."/>
            <person name="Palmer J.M."/>
            <person name="Garnica D."/>
            <person name="Upadhyaya N."/>
            <person name="Rathjen J."/>
            <person name="Taylor J.M."/>
            <person name="Park R.F."/>
            <person name="Dodds P.N."/>
            <person name="Hirsch C.D."/>
            <person name="Kianian S.F."/>
            <person name="Figueroa M."/>
        </authorList>
    </citation>
    <scope>NUCLEOTIDE SEQUENCE [LARGE SCALE GENOMIC DNA]</scope>
    <source>
        <strain evidence="2">12NC29</strain>
    </source>
</reference>
<dbReference type="Proteomes" id="UP000235388">
    <property type="component" value="Unassembled WGS sequence"/>
</dbReference>
<protein>
    <submittedName>
        <fullName evidence="2">Uncharacterized protein</fullName>
    </submittedName>
</protein>
<dbReference type="AlphaFoldDB" id="A0A2N5UFB1"/>
<sequence length="116" mass="12608">MLSIHDLLHGEPDDPTSQMFGDDESNSSQESHRSSSHNQMGLTEPLHLFNRSPNNNINMNNQTSNGGIEQICAALQSKMNLDPDHLKNIALLASKASLGCNSSASLQLFMTSSSPR</sequence>